<dbReference type="EMBL" id="KN833132">
    <property type="protein sequence ID" value="KIM72435.1"/>
    <property type="molecule type" value="Genomic_DNA"/>
</dbReference>
<dbReference type="InParanoid" id="A0A0C3EIG8"/>
<accession>A0A0C3EIG8</accession>
<evidence type="ECO:0000313" key="1">
    <source>
        <dbReference type="EMBL" id="KIM72435.1"/>
    </source>
</evidence>
<reference evidence="1 2" key="1">
    <citation type="submission" date="2014-04" db="EMBL/GenBank/DDBJ databases">
        <authorList>
            <consortium name="DOE Joint Genome Institute"/>
            <person name="Kuo A."/>
            <person name="Tarkka M."/>
            <person name="Buscot F."/>
            <person name="Kohler A."/>
            <person name="Nagy L.G."/>
            <person name="Floudas D."/>
            <person name="Copeland A."/>
            <person name="Barry K.W."/>
            <person name="Cichocki N."/>
            <person name="Veneault-Fourrey C."/>
            <person name="LaButti K."/>
            <person name="Lindquist E.A."/>
            <person name="Lipzen A."/>
            <person name="Lundell T."/>
            <person name="Morin E."/>
            <person name="Murat C."/>
            <person name="Sun H."/>
            <person name="Tunlid A."/>
            <person name="Henrissat B."/>
            <person name="Grigoriev I.V."/>
            <person name="Hibbett D.S."/>
            <person name="Martin F."/>
            <person name="Nordberg H.P."/>
            <person name="Cantor M.N."/>
            <person name="Hua S.X."/>
        </authorList>
    </citation>
    <scope>NUCLEOTIDE SEQUENCE [LARGE SCALE GENOMIC DNA]</scope>
    <source>
        <strain evidence="1 2">F 1598</strain>
    </source>
</reference>
<evidence type="ECO:0000313" key="2">
    <source>
        <dbReference type="Proteomes" id="UP000054166"/>
    </source>
</evidence>
<sequence length="156" mass="17040">MFSTACVRQTSAIADVLIYLRETNDPPMEDIHDQRVLVAKTRTPLQDLVVLGGLIKISTTDGSVTTRAVAPVHKMITLDRCLERTEVTKEENLVNLIIRRHVQRPYVVMCWAGPGSKAQAWAGLLWAWACGDAEPGPVGGLGLGWAWLGLRPGLGI</sequence>
<protein>
    <submittedName>
        <fullName evidence="1">Uncharacterized protein</fullName>
    </submittedName>
</protein>
<organism evidence="1 2">
    <name type="scientific">Piloderma croceum (strain F 1598)</name>
    <dbReference type="NCBI Taxonomy" id="765440"/>
    <lineage>
        <taxon>Eukaryota</taxon>
        <taxon>Fungi</taxon>
        <taxon>Dikarya</taxon>
        <taxon>Basidiomycota</taxon>
        <taxon>Agaricomycotina</taxon>
        <taxon>Agaricomycetes</taxon>
        <taxon>Agaricomycetidae</taxon>
        <taxon>Atheliales</taxon>
        <taxon>Atheliaceae</taxon>
        <taxon>Piloderma</taxon>
    </lineage>
</organism>
<gene>
    <name evidence="1" type="ORF">PILCRDRAFT_16133</name>
</gene>
<dbReference type="Proteomes" id="UP000054166">
    <property type="component" value="Unassembled WGS sequence"/>
</dbReference>
<reference evidence="2" key="2">
    <citation type="submission" date="2015-01" db="EMBL/GenBank/DDBJ databases">
        <title>Evolutionary Origins and Diversification of the Mycorrhizal Mutualists.</title>
        <authorList>
            <consortium name="DOE Joint Genome Institute"/>
            <consortium name="Mycorrhizal Genomics Consortium"/>
            <person name="Kohler A."/>
            <person name="Kuo A."/>
            <person name="Nagy L.G."/>
            <person name="Floudas D."/>
            <person name="Copeland A."/>
            <person name="Barry K.W."/>
            <person name="Cichocki N."/>
            <person name="Veneault-Fourrey C."/>
            <person name="LaButti K."/>
            <person name="Lindquist E.A."/>
            <person name="Lipzen A."/>
            <person name="Lundell T."/>
            <person name="Morin E."/>
            <person name="Murat C."/>
            <person name="Riley R."/>
            <person name="Ohm R."/>
            <person name="Sun H."/>
            <person name="Tunlid A."/>
            <person name="Henrissat B."/>
            <person name="Grigoriev I.V."/>
            <person name="Hibbett D.S."/>
            <person name="Martin F."/>
        </authorList>
    </citation>
    <scope>NUCLEOTIDE SEQUENCE [LARGE SCALE GENOMIC DNA]</scope>
    <source>
        <strain evidence="2">F 1598</strain>
    </source>
</reference>
<name>A0A0C3EIG8_PILCF</name>
<dbReference type="HOGENOM" id="CLU_1687347_0_0_1"/>
<proteinExistence type="predicted"/>
<keyword evidence="2" id="KW-1185">Reference proteome</keyword>
<dbReference type="AlphaFoldDB" id="A0A0C3EIG8"/>